<evidence type="ECO:0000256" key="1">
    <source>
        <dbReference type="SAM" id="MobiDB-lite"/>
    </source>
</evidence>
<feature type="compositionally biased region" description="Basic and acidic residues" evidence="1">
    <location>
        <begin position="46"/>
        <end position="67"/>
    </location>
</feature>
<comment type="caution">
    <text evidence="2">The sequence shown here is derived from an EMBL/GenBank/DDBJ whole genome shotgun (WGS) entry which is preliminary data.</text>
</comment>
<evidence type="ECO:0000313" key="2">
    <source>
        <dbReference type="EMBL" id="CAK1548484.1"/>
    </source>
</evidence>
<name>A0AAV1JGP1_9NEOP</name>
<gene>
    <name evidence="2" type="ORF">LNINA_LOCUS7856</name>
</gene>
<proteinExistence type="predicted"/>
<protein>
    <submittedName>
        <fullName evidence="2">Uncharacterized protein</fullName>
    </submittedName>
</protein>
<sequence>MGVSNESESDAGRRRWQSSDDESVGRCSCQSRTAMYQATDTSRVIRTRELRGVSADDPKSGTERQQK</sequence>
<feature type="region of interest" description="Disordered" evidence="1">
    <location>
        <begin position="1"/>
        <end position="67"/>
    </location>
</feature>
<dbReference type="AlphaFoldDB" id="A0AAV1JGP1"/>
<feature type="compositionally biased region" description="Polar residues" evidence="1">
    <location>
        <begin position="28"/>
        <end position="44"/>
    </location>
</feature>
<dbReference type="EMBL" id="CAVLEF010000010">
    <property type="protein sequence ID" value="CAK1548484.1"/>
    <property type="molecule type" value="Genomic_DNA"/>
</dbReference>
<reference evidence="2 3" key="1">
    <citation type="submission" date="2023-11" db="EMBL/GenBank/DDBJ databases">
        <authorList>
            <person name="Okamura Y."/>
        </authorList>
    </citation>
    <scope>NUCLEOTIDE SEQUENCE [LARGE SCALE GENOMIC DNA]</scope>
</reference>
<accession>A0AAV1JGP1</accession>
<evidence type="ECO:0000313" key="3">
    <source>
        <dbReference type="Proteomes" id="UP001497472"/>
    </source>
</evidence>
<dbReference type="Proteomes" id="UP001497472">
    <property type="component" value="Unassembled WGS sequence"/>
</dbReference>
<organism evidence="2 3">
    <name type="scientific">Leptosia nina</name>
    <dbReference type="NCBI Taxonomy" id="320188"/>
    <lineage>
        <taxon>Eukaryota</taxon>
        <taxon>Metazoa</taxon>
        <taxon>Ecdysozoa</taxon>
        <taxon>Arthropoda</taxon>
        <taxon>Hexapoda</taxon>
        <taxon>Insecta</taxon>
        <taxon>Pterygota</taxon>
        <taxon>Neoptera</taxon>
        <taxon>Endopterygota</taxon>
        <taxon>Lepidoptera</taxon>
        <taxon>Glossata</taxon>
        <taxon>Ditrysia</taxon>
        <taxon>Papilionoidea</taxon>
        <taxon>Pieridae</taxon>
        <taxon>Pierinae</taxon>
        <taxon>Leptosia</taxon>
    </lineage>
</organism>
<keyword evidence="3" id="KW-1185">Reference proteome</keyword>